<organism evidence="2 3">
    <name type="scientific">Cellulomonas chitinilytica</name>
    <dbReference type="NCBI Taxonomy" id="398759"/>
    <lineage>
        <taxon>Bacteria</taxon>
        <taxon>Bacillati</taxon>
        <taxon>Actinomycetota</taxon>
        <taxon>Actinomycetes</taxon>
        <taxon>Micrococcales</taxon>
        <taxon>Cellulomonadaceae</taxon>
        <taxon>Cellulomonas</taxon>
    </lineage>
</organism>
<feature type="transmembrane region" description="Helical" evidence="1">
    <location>
        <begin position="243"/>
        <end position="269"/>
    </location>
</feature>
<dbReference type="RefSeq" id="WP_203758414.1">
    <property type="nucleotide sequence ID" value="NZ_BONK01000019.1"/>
</dbReference>
<dbReference type="PANTHER" id="PTHR36840:SF1">
    <property type="entry name" value="BLL5714 PROTEIN"/>
    <property type="match status" value="1"/>
</dbReference>
<feature type="transmembrane region" description="Helical" evidence="1">
    <location>
        <begin position="317"/>
        <end position="341"/>
    </location>
</feature>
<dbReference type="Pfam" id="PF06772">
    <property type="entry name" value="LtrA"/>
    <property type="match status" value="1"/>
</dbReference>
<reference evidence="2" key="1">
    <citation type="submission" date="2021-01" db="EMBL/GenBank/DDBJ databases">
        <title>Whole genome shotgun sequence of Cellulomonas chitinilytica NBRC 110799.</title>
        <authorList>
            <person name="Komaki H."/>
            <person name="Tamura T."/>
        </authorList>
    </citation>
    <scope>NUCLEOTIDE SEQUENCE</scope>
    <source>
        <strain evidence="2">NBRC 110799</strain>
    </source>
</reference>
<gene>
    <name evidence="2" type="ORF">Cch01nite_41320</name>
</gene>
<feature type="transmembrane region" description="Helical" evidence="1">
    <location>
        <begin position="35"/>
        <end position="55"/>
    </location>
</feature>
<evidence type="ECO:0008006" key="4">
    <source>
        <dbReference type="Google" id="ProtNLM"/>
    </source>
</evidence>
<dbReference type="Proteomes" id="UP000632740">
    <property type="component" value="Unassembled WGS sequence"/>
</dbReference>
<accession>A0A919U1Q2</accession>
<keyword evidence="3" id="KW-1185">Reference proteome</keyword>
<evidence type="ECO:0000313" key="3">
    <source>
        <dbReference type="Proteomes" id="UP000632740"/>
    </source>
</evidence>
<feature type="transmembrane region" description="Helical" evidence="1">
    <location>
        <begin position="353"/>
        <end position="371"/>
    </location>
</feature>
<keyword evidence="1" id="KW-0472">Membrane</keyword>
<feature type="transmembrane region" description="Helical" evidence="1">
    <location>
        <begin position="281"/>
        <end position="305"/>
    </location>
</feature>
<dbReference type="InterPro" id="IPR010640">
    <property type="entry name" value="Low_temperature_requirement_A"/>
</dbReference>
<dbReference type="AlphaFoldDB" id="A0A919U1Q2"/>
<dbReference type="PANTHER" id="PTHR36840">
    <property type="entry name" value="BLL5714 PROTEIN"/>
    <property type="match status" value="1"/>
</dbReference>
<feature type="transmembrane region" description="Helical" evidence="1">
    <location>
        <begin position="377"/>
        <end position="395"/>
    </location>
</feature>
<evidence type="ECO:0000256" key="1">
    <source>
        <dbReference type="SAM" id="Phobius"/>
    </source>
</evidence>
<feature type="transmembrane region" description="Helical" evidence="1">
    <location>
        <begin position="120"/>
        <end position="138"/>
    </location>
</feature>
<protein>
    <recommendedName>
        <fullName evidence="4">Low temperature requirement protein A</fullName>
    </recommendedName>
</protein>
<evidence type="ECO:0000313" key="2">
    <source>
        <dbReference type="EMBL" id="GIG23408.1"/>
    </source>
</evidence>
<sequence length="414" mass="43852">MAEERHASWLELFFDLVVVAGIGMLAHLLEEDESGGGLAVYVVAFTAFWIVWACFTTYSNIAGDETHTLPMLAGMAVLGVMTAAVPEIRDEHARAFAIAYVVGRVLAARPWRQATVVVDLPLVQAAFGVVPWIVSWWVDSPARYVLWAVGLAMDLLLLLSTTREKLLADSQSRLDRMLQKVSRSGRQRRDDRQARELPTTVVAMDADPAHLGERLGLFVLIVLGEGLVQVVDGASEATWDRELAVTGAGAFTLVFALWGVAVHHGYAGVAMLPQGGITPRLAWAAHLCATLALATVAAVLGGLVADPTASVSDHDRLLVVAAYALYGLLSAGVHLAVAWRADGAARRASSRTAVRIGVPVVVASGLVLLLQDAAAEGVVWLLAGGIVAVVVLTAPRPSGRPSRRRTGAPAPDPA</sequence>
<feature type="transmembrane region" description="Helical" evidence="1">
    <location>
        <begin position="144"/>
        <end position="162"/>
    </location>
</feature>
<keyword evidence="1" id="KW-1133">Transmembrane helix</keyword>
<comment type="caution">
    <text evidence="2">The sequence shown here is derived from an EMBL/GenBank/DDBJ whole genome shotgun (WGS) entry which is preliminary data.</text>
</comment>
<dbReference type="EMBL" id="BONK01000019">
    <property type="protein sequence ID" value="GIG23408.1"/>
    <property type="molecule type" value="Genomic_DNA"/>
</dbReference>
<proteinExistence type="predicted"/>
<keyword evidence="1" id="KW-0812">Transmembrane</keyword>
<feature type="transmembrane region" description="Helical" evidence="1">
    <location>
        <begin position="12"/>
        <end position="29"/>
    </location>
</feature>
<name>A0A919U1Q2_9CELL</name>